<comment type="caution">
    <text evidence="4">The sequence shown here is derived from an EMBL/GenBank/DDBJ whole genome shotgun (WGS) entry which is preliminary data.</text>
</comment>
<dbReference type="Pfam" id="PF13240">
    <property type="entry name" value="Zn_Ribbon_1"/>
    <property type="match status" value="1"/>
</dbReference>
<dbReference type="Proteomes" id="UP000635565">
    <property type="component" value="Unassembled WGS sequence"/>
</dbReference>
<evidence type="ECO:0000259" key="3">
    <source>
        <dbReference type="Pfam" id="PF13240"/>
    </source>
</evidence>
<accession>A0ABQ3VGC2</accession>
<feature type="compositionally biased region" description="Polar residues" evidence="2">
    <location>
        <begin position="123"/>
        <end position="144"/>
    </location>
</feature>
<evidence type="ECO:0000256" key="2">
    <source>
        <dbReference type="SAM" id="MobiDB-lite"/>
    </source>
</evidence>
<reference evidence="4 5" key="1">
    <citation type="journal article" date="2021" name="Int. J. Syst. Evol. Microbiol.">
        <title>Reticulibacter mediterranei gen. nov., sp. nov., within the new family Reticulibacteraceae fam. nov., and Ktedonospora formicarum gen. nov., sp. nov., Ktedonobacter robiniae sp. nov., Dictyobacter formicarum sp. nov. and Dictyobacter arantiisoli sp. nov., belonging to the class Ktedonobacteria.</title>
        <authorList>
            <person name="Yabe S."/>
            <person name="Zheng Y."/>
            <person name="Wang C.M."/>
            <person name="Sakai Y."/>
            <person name="Abe K."/>
            <person name="Yokota A."/>
            <person name="Donadio S."/>
            <person name="Cavaletti L."/>
            <person name="Monciardini P."/>
        </authorList>
    </citation>
    <scope>NUCLEOTIDE SEQUENCE [LARGE SCALE GENOMIC DNA]</scope>
    <source>
        <strain evidence="4 5">SOSP1-9</strain>
    </source>
</reference>
<evidence type="ECO:0000313" key="4">
    <source>
        <dbReference type="EMBL" id="GHO84506.1"/>
    </source>
</evidence>
<feature type="domain" description="Zinc-ribbon" evidence="3">
    <location>
        <begin position="147"/>
        <end position="168"/>
    </location>
</feature>
<proteinExistence type="predicted"/>
<evidence type="ECO:0000256" key="1">
    <source>
        <dbReference type="SAM" id="Coils"/>
    </source>
</evidence>
<feature type="region of interest" description="Disordered" evidence="2">
    <location>
        <begin position="87"/>
        <end position="144"/>
    </location>
</feature>
<sequence length="169" mass="18784">MSDFLSSAKNFVNSAVSRTSWEAQKQLRVRNKQSEIDKLLEQRQHLMEELGQVAMNLYQQGSLTDSQLSRLCASIFELDHDLRSRETQLQEAKNETYPADQFAPGPTMNYAPPTSSSTQAPPNANNASYGQPQSAPNPAFDTQGQRCPQCGNPLRANALYCRSCGAKLR</sequence>
<dbReference type="InterPro" id="IPR026870">
    <property type="entry name" value="Zinc_ribbon_dom"/>
</dbReference>
<name>A0ABQ3VGC2_9CHLR</name>
<dbReference type="RefSeq" id="WP_201362121.1">
    <property type="nucleotide sequence ID" value="NZ_BNJJ01000006.1"/>
</dbReference>
<feature type="compositionally biased region" description="Low complexity" evidence="2">
    <location>
        <begin position="111"/>
        <end position="122"/>
    </location>
</feature>
<protein>
    <submittedName>
        <fullName evidence="4">Zinc ribbon domain-containing protein</fullName>
    </submittedName>
</protein>
<feature type="coiled-coil region" evidence="1">
    <location>
        <begin position="22"/>
        <end position="49"/>
    </location>
</feature>
<gene>
    <name evidence="4" type="ORF">KSZ_25120</name>
</gene>
<dbReference type="EMBL" id="BNJJ01000006">
    <property type="protein sequence ID" value="GHO84506.1"/>
    <property type="molecule type" value="Genomic_DNA"/>
</dbReference>
<keyword evidence="5" id="KW-1185">Reference proteome</keyword>
<keyword evidence="1" id="KW-0175">Coiled coil</keyword>
<organism evidence="4 5">
    <name type="scientific">Dictyobacter formicarum</name>
    <dbReference type="NCBI Taxonomy" id="2778368"/>
    <lineage>
        <taxon>Bacteria</taxon>
        <taxon>Bacillati</taxon>
        <taxon>Chloroflexota</taxon>
        <taxon>Ktedonobacteria</taxon>
        <taxon>Ktedonobacterales</taxon>
        <taxon>Dictyobacteraceae</taxon>
        <taxon>Dictyobacter</taxon>
    </lineage>
</organism>
<evidence type="ECO:0000313" key="5">
    <source>
        <dbReference type="Proteomes" id="UP000635565"/>
    </source>
</evidence>